<accession>A0ABQ6JNS0</accession>
<evidence type="ECO:0000313" key="2">
    <source>
        <dbReference type="EMBL" id="GMA89206.1"/>
    </source>
</evidence>
<comment type="caution">
    <text evidence="2">The sequence shown here is derived from an EMBL/GenBank/DDBJ whole genome shotgun (WGS) entry which is preliminary data.</text>
</comment>
<feature type="region of interest" description="Disordered" evidence="1">
    <location>
        <begin position="37"/>
        <end position="135"/>
    </location>
</feature>
<keyword evidence="3" id="KW-1185">Reference proteome</keyword>
<proteinExistence type="predicted"/>
<dbReference type="Proteomes" id="UP001157017">
    <property type="component" value="Unassembled WGS sequence"/>
</dbReference>
<gene>
    <name evidence="2" type="ORF">GCM10025868_44560</name>
</gene>
<protein>
    <submittedName>
        <fullName evidence="2">Uncharacterized protein</fullName>
    </submittedName>
</protein>
<name>A0ABQ6JNS0_9ACTN</name>
<reference evidence="3" key="1">
    <citation type="journal article" date="2019" name="Int. J. Syst. Evol. Microbiol.">
        <title>The Global Catalogue of Microorganisms (GCM) 10K type strain sequencing project: providing services to taxonomists for standard genome sequencing and annotation.</title>
        <authorList>
            <consortium name="The Broad Institute Genomics Platform"/>
            <consortium name="The Broad Institute Genome Sequencing Center for Infectious Disease"/>
            <person name="Wu L."/>
            <person name="Ma J."/>
        </authorList>
    </citation>
    <scope>NUCLEOTIDE SEQUENCE [LARGE SCALE GENOMIC DNA]</scope>
    <source>
        <strain evidence="3">NBRC 108730</strain>
    </source>
</reference>
<feature type="compositionally biased region" description="Low complexity" evidence="1">
    <location>
        <begin position="57"/>
        <end position="71"/>
    </location>
</feature>
<sequence length="161" mass="16564">MAATCGAHQAIWSALAAAVDASTRALATRSGWVTAHSTTRMPPIEPPTTLAHVPMPRASARRTSASTWSRTVRNGKREPQARPSGATDDGPVVPWQPPSTFGATTNQRSVSSARPGPTSPSHHPGVGWPSPAGPATWLSPVSACSTSTALSTAAFSVPHVS</sequence>
<organism evidence="2 3">
    <name type="scientific">Angustibacter aerolatus</name>
    <dbReference type="NCBI Taxonomy" id="1162965"/>
    <lineage>
        <taxon>Bacteria</taxon>
        <taxon>Bacillati</taxon>
        <taxon>Actinomycetota</taxon>
        <taxon>Actinomycetes</taxon>
        <taxon>Kineosporiales</taxon>
        <taxon>Kineosporiaceae</taxon>
    </lineage>
</organism>
<feature type="compositionally biased region" description="Polar residues" evidence="1">
    <location>
        <begin position="98"/>
        <end position="112"/>
    </location>
</feature>
<evidence type="ECO:0000313" key="3">
    <source>
        <dbReference type="Proteomes" id="UP001157017"/>
    </source>
</evidence>
<dbReference type="EMBL" id="BSUZ01000001">
    <property type="protein sequence ID" value="GMA89206.1"/>
    <property type="molecule type" value="Genomic_DNA"/>
</dbReference>
<evidence type="ECO:0000256" key="1">
    <source>
        <dbReference type="SAM" id="MobiDB-lite"/>
    </source>
</evidence>